<accession>A0A1W1VYM9</accession>
<dbReference type="EMBL" id="LT838272">
    <property type="protein sequence ID" value="SMB98482.1"/>
    <property type="molecule type" value="Genomic_DNA"/>
</dbReference>
<gene>
    <name evidence="1" type="ORF">SAMN00808754_2363</name>
</gene>
<sequence>MRFLVDMCTGGKLAVRLEERGYDVAQVRKADSSINTGWGQKKPRSGALAPKGNLIHLALASGFNNISFFPCIRTTDLTFPRSAGSVQLPFPSGTLTHR</sequence>
<dbReference type="AlphaFoldDB" id="A0A1W1VYM9"/>
<name>A0A1W1VYM9_9FIRM</name>
<proteinExistence type="predicted"/>
<protein>
    <submittedName>
        <fullName evidence="1">Uncharacterized protein</fullName>
    </submittedName>
</protein>
<reference evidence="1 2" key="1">
    <citation type="submission" date="2017-04" db="EMBL/GenBank/DDBJ databases">
        <authorList>
            <person name="Afonso C.L."/>
            <person name="Miller P.J."/>
            <person name="Scott M.A."/>
            <person name="Spackman E."/>
            <person name="Goraichik I."/>
            <person name="Dimitrov K.M."/>
            <person name="Suarez D.L."/>
            <person name="Swayne D.E."/>
        </authorList>
    </citation>
    <scope>NUCLEOTIDE SEQUENCE [LARGE SCALE GENOMIC DNA]</scope>
    <source>
        <strain evidence="1 2">ToBE</strain>
    </source>
</reference>
<organism evidence="1 2">
    <name type="scientific">Thermanaeromonas toyohensis ToBE</name>
    <dbReference type="NCBI Taxonomy" id="698762"/>
    <lineage>
        <taxon>Bacteria</taxon>
        <taxon>Bacillati</taxon>
        <taxon>Bacillota</taxon>
        <taxon>Clostridia</taxon>
        <taxon>Neomoorellales</taxon>
        <taxon>Neomoorellaceae</taxon>
        <taxon>Thermanaeromonas</taxon>
    </lineage>
</organism>
<evidence type="ECO:0000313" key="2">
    <source>
        <dbReference type="Proteomes" id="UP000192569"/>
    </source>
</evidence>
<evidence type="ECO:0000313" key="1">
    <source>
        <dbReference type="EMBL" id="SMB98482.1"/>
    </source>
</evidence>
<dbReference type="Proteomes" id="UP000192569">
    <property type="component" value="Chromosome I"/>
</dbReference>
<keyword evidence="2" id="KW-1185">Reference proteome</keyword>